<evidence type="ECO:0000313" key="1">
    <source>
        <dbReference type="EMBL" id="EFM02947.1"/>
    </source>
</evidence>
<dbReference type="AlphaFoldDB" id="E0NPI8"/>
<dbReference type="HOGENOM" id="CLU_128185_0_0_10"/>
<gene>
    <name evidence="1" type="ORF">HMPREF0658_0089</name>
</gene>
<organism evidence="1 2">
    <name type="scientific">Hoylesella marshii DSM 16973 = JCM 13450</name>
    <dbReference type="NCBI Taxonomy" id="862515"/>
    <lineage>
        <taxon>Bacteria</taxon>
        <taxon>Pseudomonadati</taxon>
        <taxon>Bacteroidota</taxon>
        <taxon>Bacteroidia</taxon>
        <taxon>Bacteroidales</taxon>
        <taxon>Prevotellaceae</taxon>
        <taxon>Hoylesella</taxon>
    </lineage>
</organism>
<dbReference type="EMBL" id="AEEI01000004">
    <property type="protein sequence ID" value="EFM02947.1"/>
    <property type="molecule type" value="Genomic_DNA"/>
</dbReference>
<keyword evidence="2" id="KW-1185">Reference proteome</keyword>
<dbReference type="STRING" id="862515.HMPREF0658_0089"/>
<protein>
    <submittedName>
        <fullName evidence="1">Uncharacterized protein</fullName>
    </submittedName>
</protein>
<dbReference type="eggNOG" id="ENOG50338V0">
    <property type="taxonomic scope" value="Bacteria"/>
</dbReference>
<accession>E0NPI8</accession>
<evidence type="ECO:0000313" key="2">
    <source>
        <dbReference type="Proteomes" id="UP000004394"/>
    </source>
</evidence>
<dbReference type="BioCyc" id="PMAR862515-HMP:GMOO-94-MONOMER"/>
<sequence>MITWREIAYKGRLLLMYFKIGARRQNKGFFVILQQNIKRMNKVTLFCIFSAMMLSSCQESIEDRAAKEAREYTEKYCPTPTVNYTRTDSVTFDRTTRTYHYYCTLSDRMDNRDIIDKNRKMLHDSLLQAIVESTHLQAYKEAGFNFTYTCRSAAHPRMVLYEDTFTPKEYNVIAGSGKAG</sequence>
<name>E0NPI8_9BACT</name>
<comment type="caution">
    <text evidence="1">The sequence shown here is derived from an EMBL/GenBank/DDBJ whole genome shotgun (WGS) entry which is preliminary data.</text>
</comment>
<reference evidence="1" key="1">
    <citation type="submission" date="2010-07" db="EMBL/GenBank/DDBJ databases">
        <authorList>
            <person name="Muzny D."/>
            <person name="Qin X."/>
            <person name="Deng J."/>
            <person name="Jiang H."/>
            <person name="Liu Y."/>
            <person name="Qu J."/>
            <person name="Song X.-Z."/>
            <person name="Zhang L."/>
            <person name="Thornton R."/>
            <person name="Coyle M."/>
            <person name="Francisco L."/>
            <person name="Jackson L."/>
            <person name="Javaid M."/>
            <person name="Korchina V."/>
            <person name="Kovar C."/>
            <person name="Mata R."/>
            <person name="Mathew T."/>
            <person name="Ngo R."/>
            <person name="Nguyen L."/>
            <person name="Nguyen N."/>
            <person name="Okwuonu G."/>
            <person name="Ongeri F."/>
            <person name="Pham C."/>
            <person name="Simmons D."/>
            <person name="Wilczek-Boney K."/>
            <person name="Hale W."/>
            <person name="Jakkamsetti A."/>
            <person name="Pham P."/>
            <person name="Ruth R."/>
            <person name="San Lucas F."/>
            <person name="Warren J."/>
            <person name="Zhang J."/>
            <person name="Zhao Z."/>
            <person name="Zhou C."/>
            <person name="Zhu D."/>
            <person name="Lee S."/>
            <person name="Bess C."/>
            <person name="Blankenburg K."/>
            <person name="Forbes L."/>
            <person name="Fu Q."/>
            <person name="Gubbala S."/>
            <person name="Hirani K."/>
            <person name="Jayaseelan J.C."/>
            <person name="Lara F."/>
            <person name="Munidasa M."/>
            <person name="Palculict T."/>
            <person name="Patil S."/>
            <person name="Pu L.-L."/>
            <person name="Saada N."/>
            <person name="Tang L."/>
            <person name="Weissenberger G."/>
            <person name="Zhu Y."/>
            <person name="Hemphill L."/>
            <person name="Shang Y."/>
            <person name="Youmans B."/>
            <person name="Ayvaz T."/>
            <person name="Ross M."/>
            <person name="Santibanez J."/>
            <person name="Aqrawi P."/>
            <person name="Gross S."/>
            <person name="Joshi V."/>
            <person name="Fowler G."/>
            <person name="Nazareth L."/>
            <person name="Reid J."/>
            <person name="Worley K."/>
            <person name="Petrosino J."/>
            <person name="Highlander S."/>
            <person name="Gibbs R."/>
        </authorList>
    </citation>
    <scope>NUCLEOTIDE SEQUENCE [LARGE SCALE GENOMIC DNA]</scope>
    <source>
        <strain evidence="1">DSM 16973</strain>
    </source>
</reference>
<proteinExistence type="predicted"/>
<dbReference type="Proteomes" id="UP000004394">
    <property type="component" value="Unassembled WGS sequence"/>
</dbReference>